<dbReference type="Gene3D" id="2.60.40.10">
    <property type="entry name" value="Immunoglobulins"/>
    <property type="match status" value="1"/>
</dbReference>
<dbReference type="AlphaFoldDB" id="L1J217"/>
<organism evidence="2">
    <name type="scientific">Guillardia theta (strain CCMP2712)</name>
    <name type="common">Cryptophyte</name>
    <dbReference type="NCBI Taxonomy" id="905079"/>
    <lineage>
        <taxon>Eukaryota</taxon>
        <taxon>Cryptophyceae</taxon>
        <taxon>Pyrenomonadales</taxon>
        <taxon>Geminigeraceae</taxon>
        <taxon>Guillardia</taxon>
    </lineage>
</organism>
<dbReference type="InterPro" id="IPR017868">
    <property type="entry name" value="Filamin/ABP280_repeat-like"/>
</dbReference>
<sequence>MDKVGLLRRRAIPSSICAMAKHHRPGLLSGDTVYLYVHAMTNLSLTADGFLPSLADDQGNSFVIRIVGPPGVSSRRIEPQRSQGYIPWQLHASWVSSVSGIYKIYVEYGGVQIKGNSTNLVSPLQGSPWTVLVRSAPIEVNYTRIVGTGISFAQVEKLATFEIQTRDIFNNPIRKPSYDKFRGDDKVNVSILSTYGSPMFPRIVSLRDGCYRVEYSVSAGGDYRIFVMINGILLQRAPFILRVQEFAVDRSNTQMYIKFAQKAGQLCEYSIASSQSFNPPCNILVVGELIEFEIDIKDYSNQSVLLSQEIQKYPSLEVLGSSFSKQISFYIEQDSKRRKMSASFLVTKSGAYSVHQENRL</sequence>
<evidence type="ECO:0000313" key="3">
    <source>
        <dbReference type="EnsemblProtists" id="EKX42566"/>
    </source>
</evidence>
<dbReference type="InterPro" id="IPR013783">
    <property type="entry name" value="Ig-like_fold"/>
</dbReference>
<dbReference type="SUPFAM" id="SSF81296">
    <property type="entry name" value="E set domains"/>
    <property type="match status" value="1"/>
</dbReference>
<evidence type="ECO:0000313" key="4">
    <source>
        <dbReference type="Proteomes" id="UP000011087"/>
    </source>
</evidence>
<dbReference type="EMBL" id="JH993016">
    <property type="protein sequence ID" value="EKX42566.1"/>
    <property type="molecule type" value="Genomic_DNA"/>
</dbReference>
<dbReference type="Proteomes" id="UP000011087">
    <property type="component" value="Unassembled WGS sequence"/>
</dbReference>
<feature type="repeat" description="Filamin" evidence="1">
    <location>
        <begin position="135"/>
        <end position="243"/>
    </location>
</feature>
<dbReference type="PROSITE" id="PS50194">
    <property type="entry name" value="FILAMIN_REPEAT"/>
    <property type="match status" value="2"/>
</dbReference>
<protein>
    <submittedName>
        <fullName evidence="2 3">Uncharacterized protein</fullName>
    </submittedName>
</protein>
<feature type="repeat" description="Filamin" evidence="1">
    <location>
        <begin position="25"/>
        <end position="133"/>
    </location>
</feature>
<dbReference type="HOGENOM" id="CLU_770401_0_0_1"/>
<dbReference type="Pfam" id="PF00630">
    <property type="entry name" value="Filamin"/>
    <property type="match status" value="1"/>
</dbReference>
<dbReference type="RefSeq" id="XP_005829546.1">
    <property type="nucleotide sequence ID" value="XM_005829489.1"/>
</dbReference>
<reference evidence="3" key="3">
    <citation type="submission" date="2016-03" db="UniProtKB">
        <authorList>
            <consortium name="EnsemblProtists"/>
        </authorList>
    </citation>
    <scope>IDENTIFICATION</scope>
</reference>
<gene>
    <name evidence="2" type="ORF">GUITHDRAFT_141225</name>
</gene>
<dbReference type="InterPro" id="IPR014756">
    <property type="entry name" value="Ig_E-set"/>
</dbReference>
<keyword evidence="4" id="KW-1185">Reference proteome</keyword>
<dbReference type="EnsemblProtists" id="EKX42566">
    <property type="protein sequence ID" value="EKX42566"/>
    <property type="gene ID" value="GUITHDRAFT_141225"/>
</dbReference>
<dbReference type="PaxDb" id="55529-EKX42566"/>
<reference evidence="4" key="2">
    <citation type="submission" date="2012-11" db="EMBL/GenBank/DDBJ databases">
        <authorList>
            <person name="Kuo A."/>
            <person name="Curtis B.A."/>
            <person name="Tanifuji G."/>
            <person name="Burki F."/>
            <person name="Gruber A."/>
            <person name="Irimia M."/>
            <person name="Maruyama S."/>
            <person name="Arias M.C."/>
            <person name="Ball S.G."/>
            <person name="Gile G.H."/>
            <person name="Hirakawa Y."/>
            <person name="Hopkins J.F."/>
            <person name="Rensing S.A."/>
            <person name="Schmutz J."/>
            <person name="Symeonidi A."/>
            <person name="Elias M."/>
            <person name="Eveleigh R.J."/>
            <person name="Herman E.K."/>
            <person name="Klute M.J."/>
            <person name="Nakayama T."/>
            <person name="Obornik M."/>
            <person name="Reyes-Prieto A."/>
            <person name="Armbrust E.V."/>
            <person name="Aves S.J."/>
            <person name="Beiko R.G."/>
            <person name="Coutinho P."/>
            <person name="Dacks J.B."/>
            <person name="Durnford D.G."/>
            <person name="Fast N.M."/>
            <person name="Green B.R."/>
            <person name="Grisdale C."/>
            <person name="Hempe F."/>
            <person name="Henrissat B."/>
            <person name="Hoppner M.P."/>
            <person name="Ishida K.-I."/>
            <person name="Kim E."/>
            <person name="Koreny L."/>
            <person name="Kroth P.G."/>
            <person name="Liu Y."/>
            <person name="Malik S.-B."/>
            <person name="Maier U.G."/>
            <person name="McRose D."/>
            <person name="Mock T."/>
            <person name="Neilson J.A."/>
            <person name="Onodera N.T."/>
            <person name="Poole A.M."/>
            <person name="Pritham E.J."/>
            <person name="Richards T.A."/>
            <person name="Rocap G."/>
            <person name="Roy S.W."/>
            <person name="Sarai C."/>
            <person name="Schaack S."/>
            <person name="Shirato S."/>
            <person name="Slamovits C.H."/>
            <person name="Spencer D.F."/>
            <person name="Suzuki S."/>
            <person name="Worden A.Z."/>
            <person name="Zauner S."/>
            <person name="Barry K."/>
            <person name="Bell C."/>
            <person name="Bharti A.K."/>
            <person name="Crow J.A."/>
            <person name="Grimwood J."/>
            <person name="Kramer R."/>
            <person name="Lindquist E."/>
            <person name="Lucas S."/>
            <person name="Salamov A."/>
            <person name="McFadden G.I."/>
            <person name="Lane C.E."/>
            <person name="Keeling P.J."/>
            <person name="Gray M.W."/>
            <person name="Grigoriev I.V."/>
            <person name="Archibald J.M."/>
        </authorList>
    </citation>
    <scope>NUCLEOTIDE SEQUENCE</scope>
    <source>
        <strain evidence="4">CCMP2712</strain>
    </source>
</reference>
<dbReference type="InterPro" id="IPR001298">
    <property type="entry name" value="Filamin/ABP280_rpt"/>
</dbReference>
<evidence type="ECO:0000313" key="2">
    <source>
        <dbReference type="EMBL" id="EKX42566.1"/>
    </source>
</evidence>
<name>L1J217_GUITC</name>
<dbReference type="SMART" id="SM00557">
    <property type="entry name" value="IG_FLMN"/>
    <property type="match status" value="1"/>
</dbReference>
<evidence type="ECO:0000256" key="1">
    <source>
        <dbReference type="PROSITE-ProRule" id="PRU00087"/>
    </source>
</evidence>
<proteinExistence type="predicted"/>
<reference evidence="2 4" key="1">
    <citation type="journal article" date="2012" name="Nature">
        <title>Algal genomes reveal evolutionary mosaicism and the fate of nucleomorphs.</title>
        <authorList>
            <consortium name="DOE Joint Genome Institute"/>
            <person name="Curtis B.A."/>
            <person name="Tanifuji G."/>
            <person name="Burki F."/>
            <person name="Gruber A."/>
            <person name="Irimia M."/>
            <person name="Maruyama S."/>
            <person name="Arias M.C."/>
            <person name="Ball S.G."/>
            <person name="Gile G.H."/>
            <person name="Hirakawa Y."/>
            <person name="Hopkins J.F."/>
            <person name="Kuo A."/>
            <person name="Rensing S.A."/>
            <person name="Schmutz J."/>
            <person name="Symeonidi A."/>
            <person name="Elias M."/>
            <person name="Eveleigh R.J."/>
            <person name="Herman E.K."/>
            <person name="Klute M.J."/>
            <person name="Nakayama T."/>
            <person name="Obornik M."/>
            <person name="Reyes-Prieto A."/>
            <person name="Armbrust E.V."/>
            <person name="Aves S.J."/>
            <person name="Beiko R.G."/>
            <person name="Coutinho P."/>
            <person name="Dacks J.B."/>
            <person name="Durnford D.G."/>
            <person name="Fast N.M."/>
            <person name="Green B.R."/>
            <person name="Grisdale C.J."/>
            <person name="Hempel F."/>
            <person name="Henrissat B."/>
            <person name="Hoppner M.P."/>
            <person name="Ishida K."/>
            <person name="Kim E."/>
            <person name="Koreny L."/>
            <person name="Kroth P.G."/>
            <person name="Liu Y."/>
            <person name="Malik S.B."/>
            <person name="Maier U.G."/>
            <person name="McRose D."/>
            <person name="Mock T."/>
            <person name="Neilson J.A."/>
            <person name="Onodera N.T."/>
            <person name="Poole A.M."/>
            <person name="Pritham E.J."/>
            <person name="Richards T.A."/>
            <person name="Rocap G."/>
            <person name="Roy S.W."/>
            <person name="Sarai C."/>
            <person name="Schaack S."/>
            <person name="Shirato S."/>
            <person name="Slamovits C.H."/>
            <person name="Spencer D.F."/>
            <person name="Suzuki S."/>
            <person name="Worden A.Z."/>
            <person name="Zauner S."/>
            <person name="Barry K."/>
            <person name="Bell C."/>
            <person name="Bharti A.K."/>
            <person name="Crow J.A."/>
            <person name="Grimwood J."/>
            <person name="Kramer R."/>
            <person name="Lindquist E."/>
            <person name="Lucas S."/>
            <person name="Salamov A."/>
            <person name="McFadden G.I."/>
            <person name="Lane C.E."/>
            <person name="Keeling P.J."/>
            <person name="Gray M.W."/>
            <person name="Grigoriev I.V."/>
            <person name="Archibald J.M."/>
        </authorList>
    </citation>
    <scope>NUCLEOTIDE SEQUENCE</scope>
    <source>
        <strain evidence="2 4">CCMP2712</strain>
    </source>
</reference>
<dbReference type="KEGG" id="gtt:GUITHDRAFT_141225"/>
<accession>L1J217</accession>
<dbReference type="GeneID" id="17299095"/>